<dbReference type="SUPFAM" id="SSF55073">
    <property type="entry name" value="Nucleotide cyclase"/>
    <property type="match status" value="1"/>
</dbReference>
<accession>A0ABV4BTA1</accession>
<dbReference type="NCBIfam" id="TIGR00254">
    <property type="entry name" value="GGDEF"/>
    <property type="match status" value="1"/>
</dbReference>
<feature type="domain" description="GGDEF" evidence="1">
    <location>
        <begin position="198"/>
        <end position="324"/>
    </location>
</feature>
<dbReference type="Gene3D" id="3.30.450.40">
    <property type="match status" value="1"/>
</dbReference>
<evidence type="ECO:0000259" key="1">
    <source>
        <dbReference type="PROSITE" id="PS50887"/>
    </source>
</evidence>
<dbReference type="InterPro" id="IPR029787">
    <property type="entry name" value="Nucleotide_cyclase"/>
</dbReference>
<dbReference type="Pfam" id="PF00990">
    <property type="entry name" value="GGDEF"/>
    <property type="match status" value="1"/>
</dbReference>
<keyword evidence="2" id="KW-0548">Nucleotidyltransferase</keyword>
<keyword evidence="2" id="KW-0808">Transferase</keyword>
<dbReference type="Pfam" id="PF01590">
    <property type="entry name" value="GAF"/>
    <property type="match status" value="1"/>
</dbReference>
<dbReference type="PANTHER" id="PTHR45138:SF9">
    <property type="entry name" value="DIGUANYLATE CYCLASE DGCM-RELATED"/>
    <property type="match status" value="1"/>
</dbReference>
<dbReference type="InterPro" id="IPR029016">
    <property type="entry name" value="GAF-like_dom_sf"/>
</dbReference>
<dbReference type="SMART" id="SM00267">
    <property type="entry name" value="GGDEF"/>
    <property type="match status" value="1"/>
</dbReference>
<dbReference type="EMBL" id="JBGEWD010000011">
    <property type="protein sequence ID" value="MEY8000931.1"/>
    <property type="molecule type" value="Genomic_DNA"/>
</dbReference>
<dbReference type="SUPFAM" id="SSF55781">
    <property type="entry name" value="GAF domain-like"/>
    <property type="match status" value="1"/>
</dbReference>
<dbReference type="EC" id="2.7.7.65" evidence="2"/>
<dbReference type="Proteomes" id="UP001564657">
    <property type="component" value="Unassembled WGS sequence"/>
</dbReference>
<dbReference type="InterPro" id="IPR003018">
    <property type="entry name" value="GAF"/>
</dbReference>
<name>A0ABV4BTA1_9CLOT</name>
<dbReference type="GO" id="GO:0052621">
    <property type="term" value="F:diguanylate cyclase activity"/>
    <property type="evidence" value="ECO:0007669"/>
    <property type="project" value="UniProtKB-EC"/>
</dbReference>
<dbReference type="PANTHER" id="PTHR45138">
    <property type="entry name" value="REGULATORY COMPONENTS OF SENSORY TRANSDUCTION SYSTEM"/>
    <property type="match status" value="1"/>
</dbReference>
<dbReference type="PROSITE" id="PS50887">
    <property type="entry name" value="GGDEF"/>
    <property type="match status" value="1"/>
</dbReference>
<dbReference type="RefSeq" id="WP_369704823.1">
    <property type="nucleotide sequence ID" value="NZ_JBGEWD010000011.1"/>
</dbReference>
<dbReference type="InterPro" id="IPR050469">
    <property type="entry name" value="Diguanylate_Cyclase"/>
</dbReference>
<sequence>MNETINNNDNVASAKIYHIDIPDTLLKEWQSIVDLISRIAGVRAALIMRVQDGEIEVFVASETKNNPYRLGNKEHLIGSGLYCERVINKGKMLLVPNASKSNEWRNNPDMKYNMKCYLGFPIRLPNGDFFGTICMLDDKENNFSQDMKDFMEKMRNLIEAYLNLLHLSITDQLTGLYNRTYLNIKAAKEIKGADLNKKAITTLLLDIDHFKKINDTFGHLAGDEVLKDFAKIMISSLRSTDTIFRFGGDEFIVLMPDTAISDALIEAENLRLKVENSQIRPDLKITISIGAVERICGESLEHWFMRVDKALYRVKYGGRNQVVP</sequence>
<reference evidence="2 3" key="1">
    <citation type="submission" date="2024-08" db="EMBL/GenBank/DDBJ databases">
        <title>Clostridium lapicellarii sp. nov., and Clostridium renhuaiense sp. nov., two species isolated from the mud in a fermentation cellar used for producing sauce-flavour Chinese liquors.</title>
        <authorList>
            <person name="Yang F."/>
            <person name="Wang H."/>
            <person name="Chen L.Q."/>
            <person name="Zhou N."/>
            <person name="Lu J.J."/>
            <person name="Pu X.X."/>
            <person name="Wan B."/>
            <person name="Wang L."/>
            <person name="Liu S.J."/>
        </authorList>
    </citation>
    <scope>NUCLEOTIDE SEQUENCE [LARGE SCALE GENOMIC DNA]</scope>
    <source>
        <strain evidence="2 3">MT-5</strain>
    </source>
</reference>
<dbReference type="Gene3D" id="3.30.70.270">
    <property type="match status" value="1"/>
</dbReference>
<dbReference type="InterPro" id="IPR000160">
    <property type="entry name" value="GGDEF_dom"/>
</dbReference>
<comment type="caution">
    <text evidence="2">The sequence shown here is derived from an EMBL/GenBank/DDBJ whole genome shotgun (WGS) entry which is preliminary data.</text>
</comment>
<evidence type="ECO:0000313" key="3">
    <source>
        <dbReference type="Proteomes" id="UP001564657"/>
    </source>
</evidence>
<organism evidence="2 3">
    <name type="scientific">Clostridium moutaii</name>
    <dbReference type="NCBI Taxonomy" id="3240932"/>
    <lineage>
        <taxon>Bacteria</taxon>
        <taxon>Bacillati</taxon>
        <taxon>Bacillota</taxon>
        <taxon>Clostridia</taxon>
        <taxon>Eubacteriales</taxon>
        <taxon>Clostridiaceae</taxon>
        <taxon>Clostridium</taxon>
    </lineage>
</organism>
<dbReference type="CDD" id="cd01949">
    <property type="entry name" value="GGDEF"/>
    <property type="match status" value="1"/>
</dbReference>
<gene>
    <name evidence="2" type="ORF">AB8U03_12130</name>
</gene>
<evidence type="ECO:0000313" key="2">
    <source>
        <dbReference type="EMBL" id="MEY8000931.1"/>
    </source>
</evidence>
<keyword evidence="3" id="KW-1185">Reference proteome</keyword>
<protein>
    <submittedName>
        <fullName evidence="2">Diguanylate cyclase</fullName>
        <ecNumber evidence="2">2.7.7.65</ecNumber>
    </submittedName>
</protein>
<dbReference type="InterPro" id="IPR043128">
    <property type="entry name" value="Rev_trsase/Diguanyl_cyclase"/>
</dbReference>
<dbReference type="SMART" id="SM00065">
    <property type="entry name" value="GAF"/>
    <property type="match status" value="1"/>
</dbReference>
<proteinExistence type="predicted"/>